<dbReference type="InterPro" id="IPR005835">
    <property type="entry name" value="NTP_transferase_dom"/>
</dbReference>
<evidence type="ECO:0000259" key="3">
    <source>
        <dbReference type="Pfam" id="PF00483"/>
    </source>
</evidence>
<dbReference type="InterPro" id="IPR011004">
    <property type="entry name" value="Trimer_LpxA-like_sf"/>
</dbReference>
<dbReference type="InterPro" id="IPR029044">
    <property type="entry name" value="Nucleotide-diphossugar_trans"/>
</dbReference>
<dbReference type="SUPFAM" id="SSF53448">
    <property type="entry name" value="Nucleotide-diphospho-sugar transferases"/>
    <property type="match status" value="1"/>
</dbReference>
<dbReference type="InterPro" id="IPR011832">
    <property type="entry name" value="GlgDAde_trans"/>
</dbReference>
<reference evidence="5 6" key="1">
    <citation type="journal article" date="2009" name="PLoS ONE">
        <title>Genome analysis of the anaerobic thermohalophilic bacterium Halothermothrix orenii.</title>
        <authorList>
            <person name="Mavromatis K."/>
            <person name="Ivanova N."/>
            <person name="Anderson I."/>
            <person name="Lykidis A."/>
            <person name="Hooper S.D."/>
            <person name="Sun H."/>
            <person name="Kunin V."/>
            <person name="Lapidus A."/>
            <person name="Hugenholtz P."/>
            <person name="Patel B."/>
            <person name="Kyrpides N.C."/>
        </authorList>
    </citation>
    <scope>NUCLEOTIDE SEQUENCE [LARGE SCALE GENOMIC DNA]</scope>
    <source>
        <strain evidence="6">H 168 / OCM 544 / DSM 9562</strain>
    </source>
</reference>
<dbReference type="HOGENOM" id="CLU_029499_14_0_9"/>
<dbReference type="Gene3D" id="3.90.550.10">
    <property type="entry name" value="Spore Coat Polysaccharide Biosynthesis Protein SpsA, Chain A"/>
    <property type="match status" value="1"/>
</dbReference>
<dbReference type="RefSeq" id="WP_012635636.1">
    <property type="nucleotide sequence ID" value="NC_011899.1"/>
</dbReference>
<dbReference type="EMBL" id="CP001098">
    <property type="protein sequence ID" value="ACL69448.1"/>
    <property type="molecule type" value="Genomic_DNA"/>
</dbReference>
<dbReference type="Pfam" id="PF00483">
    <property type="entry name" value="NTP_transferase"/>
    <property type="match status" value="1"/>
</dbReference>
<accession>B8CVX9</accession>
<dbReference type="KEGG" id="hor:Hore_06910"/>
<evidence type="ECO:0000259" key="4">
    <source>
        <dbReference type="Pfam" id="PF24894"/>
    </source>
</evidence>
<dbReference type="PANTHER" id="PTHR43523">
    <property type="entry name" value="GLUCOSE-1-PHOSPHATE ADENYLYLTRANSFERASE-RELATED"/>
    <property type="match status" value="1"/>
</dbReference>
<evidence type="ECO:0000256" key="1">
    <source>
        <dbReference type="ARBA" id="ARBA00010443"/>
    </source>
</evidence>
<dbReference type="CDD" id="cd04651">
    <property type="entry name" value="LbH_G1P_AT_C"/>
    <property type="match status" value="1"/>
</dbReference>
<sequence>MKSIMGIIDDTQEDSFLKDLTFHRSVASVPFGSRYRLIDFILSNMVNSGIRNIGILVKNKHRSLLDHLGPGKEWDLDRKRDGLFLLPPAQNNGHHNSNSNIPFFKDNLDYLYNSRQEYVIFSSTNIIYNLNFKEVFSKHKKMGADLTIISHDIPDDRDSNYLYLKTSKQGWITELTDNPDNGSKISLETYILKKSLLIDIIDYCISHNKKDFVRDGIAHYLGKLRAYAYHHNGYAGIINSIQNYFKCNMDLLNPEIWKELFSDSGVIYTKVKDEPPTKFSQKSKVINSLLANGCIIEGHVENSIIFRGVRVHKNAKIKNSIIMQKCKIEENAVIENAILDKNVIVNQDKKLIGDLKYPIRARKKSII</sequence>
<dbReference type="OrthoDB" id="9801810at2"/>
<protein>
    <submittedName>
        <fullName evidence="5">Glucose-1-phosphate adenylyltransferase, GlgD subunit</fullName>
        <ecNumber evidence="5">2.7.7.27</ecNumber>
    </submittedName>
</protein>
<dbReference type="AlphaFoldDB" id="B8CVX9"/>
<name>B8CVX9_HALOH</name>
<dbReference type="Pfam" id="PF24894">
    <property type="entry name" value="Hexapep_GlmU"/>
    <property type="match status" value="1"/>
</dbReference>
<comment type="similarity">
    <text evidence="1">Belongs to the bacterial/plant glucose-1-phosphate adenylyltransferase family.</text>
</comment>
<dbReference type="SUPFAM" id="SSF51161">
    <property type="entry name" value="Trimeric LpxA-like enzymes"/>
    <property type="match status" value="1"/>
</dbReference>
<organism evidence="5 6">
    <name type="scientific">Halothermothrix orenii (strain H 168 / OCM 544 / DSM 9562)</name>
    <dbReference type="NCBI Taxonomy" id="373903"/>
    <lineage>
        <taxon>Bacteria</taxon>
        <taxon>Bacillati</taxon>
        <taxon>Bacillota</taxon>
        <taxon>Clostridia</taxon>
        <taxon>Halanaerobiales</taxon>
        <taxon>Halothermotrichaceae</taxon>
        <taxon>Halothermothrix</taxon>
    </lineage>
</organism>
<keyword evidence="5" id="KW-0548">Nucleotidyltransferase</keyword>
<dbReference type="eggNOG" id="COG0448">
    <property type="taxonomic scope" value="Bacteria"/>
</dbReference>
<evidence type="ECO:0000256" key="2">
    <source>
        <dbReference type="ARBA" id="ARBA00023056"/>
    </source>
</evidence>
<keyword evidence="6" id="KW-1185">Reference proteome</keyword>
<evidence type="ECO:0000313" key="6">
    <source>
        <dbReference type="Proteomes" id="UP000000719"/>
    </source>
</evidence>
<keyword evidence="5" id="KW-0808">Transferase</keyword>
<dbReference type="Proteomes" id="UP000000719">
    <property type="component" value="Chromosome"/>
</dbReference>
<dbReference type="InterPro" id="IPR056818">
    <property type="entry name" value="GlmU/GlgC-like_hexapep"/>
</dbReference>
<dbReference type="STRING" id="373903.Hore_06910"/>
<proteinExistence type="inferred from homology"/>
<dbReference type="GO" id="GO:0005978">
    <property type="term" value="P:glycogen biosynthetic process"/>
    <property type="evidence" value="ECO:0007669"/>
    <property type="project" value="UniProtKB-KW"/>
</dbReference>
<dbReference type="Gene3D" id="2.160.10.10">
    <property type="entry name" value="Hexapeptide repeat proteins"/>
    <property type="match status" value="1"/>
</dbReference>
<feature type="domain" description="Glucose-1-phosphate adenylyltransferase/Bifunctional protein GlmU-like C-terminal hexapeptide" evidence="4">
    <location>
        <begin position="276"/>
        <end position="350"/>
    </location>
</feature>
<evidence type="ECO:0000313" key="5">
    <source>
        <dbReference type="EMBL" id="ACL69448.1"/>
    </source>
</evidence>
<dbReference type="InterPro" id="IPR011831">
    <property type="entry name" value="ADP-Glc_PPase"/>
</dbReference>
<dbReference type="EC" id="2.7.7.27" evidence="5"/>
<gene>
    <name evidence="5" type="ordered locus">Hore_06910</name>
</gene>
<dbReference type="CDD" id="cd02508">
    <property type="entry name" value="ADP_Glucose_PP"/>
    <property type="match status" value="1"/>
</dbReference>
<dbReference type="NCBIfam" id="TIGR02092">
    <property type="entry name" value="glgD"/>
    <property type="match status" value="1"/>
</dbReference>
<dbReference type="GO" id="GO:0008878">
    <property type="term" value="F:glucose-1-phosphate adenylyltransferase activity"/>
    <property type="evidence" value="ECO:0007669"/>
    <property type="project" value="UniProtKB-EC"/>
</dbReference>
<dbReference type="PANTHER" id="PTHR43523:SF6">
    <property type="entry name" value="GLYCOGEN BIOSYNTHESIS PROTEIN GLGD"/>
    <property type="match status" value="1"/>
</dbReference>
<keyword evidence="2" id="KW-0320">Glycogen biosynthesis</keyword>
<feature type="domain" description="Nucleotidyl transferase" evidence="3">
    <location>
        <begin position="17"/>
        <end position="233"/>
    </location>
</feature>